<organism evidence="1 2">
    <name type="scientific">Hypsibius exemplaris</name>
    <name type="common">Freshwater tardigrade</name>
    <dbReference type="NCBI Taxonomy" id="2072580"/>
    <lineage>
        <taxon>Eukaryota</taxon>
        <taxon>Metazoa</taxon>
        <taxon>Ecdysozoa</taxon>
        <taxon>Tardigrada</taxon>
        <taxon>Eutardigrada</taxon>
        <taxon>Parachela</taxon>
        <taxon>Hypsibioidea</taxon>
        <taxon>Hypsibiidae</taxon>
        <taxon>Hypsibius</taxon>
    </lineage>
</organism>
<dbReference type="Proteomes" id="UP000192578">
    <property type="component" value="Unassembled WGS sequence"/>
</dbReference>
<name>A0A9X6NEC1_HYPEX</name>
<proteinExistence type="predicted"/>
<evidence type="ECO:0000313" key="2">
    <source>
        <dbReference type="Proteomes" id="UP000192578"/>
    </source>
</evidence>
<reference evidence="2" key="1">
    <citation type="submission" date="2017-01" db="EMBL/GenBank/DDBJ databases">
        <title>Comparative genomics of anhydrobiosis in the tardigrade Hypsibius dujardini.</title>
        <authorList>
            <person name="Yoshida Y."/>
            <person name="Koutsovoulos G."/>
            <person name="Laetsch D."/>
            <person name="Stevens L."/>
            <person name="Kumar S."/>
            <person name="Horikawa D."/>
            <person name="Ishino K."/>
            <person name="Komine S."/>
            <person name="Tomita M."/>
            <person name="Blaxter M."/>
            <person name="Arakawa K."/>
        </authorList>
    </citation>
    <scope>NUCLEOTIDE SEQUENCE [LARGE SCALE GENOMIC DNA]</scope>
    <source>
        <strain evidence="2">Z151</strain>
    </source>
</reference>
<gene>
    <name evidence="1" type="ORF">BV898_17051</name>
</gene>
<accession>A0A9X6NEC1</accession>
<evidence type="ECO:0000313" key="1">
    <source>
        <dbReference type="EMBL" id="OWA52602.1"/>
    </source>
</evidence>
<comment type="caution">
    <text evidence="1">The sequence shown here is derived from an EMBL/GenBank/DDBJ whole genome shotgun (WGS) entry which is preliminary data.</text>
</comment>
<protein>
    <submittedName>
        <fullName evidence="1">Uncharacterized protein</fullName>
    </submittedName>
</protein>
<dbReference type="EMBL" id="MTYJ01000276">
    <property type="protein sequence ID" value="OWA52602.1"/>
    <property type="molecule type" value="Genomic_DNA"/>
</dbReference>
<dbReference type="AlphaFoldDB" id="A0A9X6NEC1"/>
<keyword evidence="2" id="KW-1185">Reference proteome</keyword>
<sequence>MRLANSISILGRRELQTIRAVRRCDRRTLGSPDSDGEFAVSQRTSEAHSYGYHDDSGLEECQKTKASKGLYETKRRALSYAKNGTFHREERCPFLPYLVLYLDSSNLTLTARGSRSQTPPATYCCSVWSPGSVKWMNEIAGVERSALRAMNGYRSHLDEELFAQLKITPVFEHGKVAETTPLFKIRDPMLGKLPKTSKTLSG</sequence>